<comment type="caution">
    <text evidence="1">The sequence shown here is derived from an EMBL/GenBank/DDBJ whole genome shotgun (WGS) entry which is preliminary data.</text>
</comment>
<dbReference type="AlphaFoldDB" id="A0A427AVM6"/>
<name>A0A427AVM6_ENSVE</name>
<reference evidence="1 2" key="1">
    <citation type="journal article" date="2014" name="Agronomy (Basel)">
        <title>A Draft Genome Sequence for Ensete ventricosum, the Drought-Tolerant Tree Against Hunger.</title>
        <authorList>
            <person name="Harrison J."/>
            <person name="Moore K.A."/>
            <person name="Paszkiewicz K."/>
            <person name="Jones T."/>
            <person name="Grant M."/>
            <person name="Ambacheew D."/>
            <person name="Muzemil S."/>
            <person name="Studholme D.J."/>
        </authorList>
    </citation>
    <scope>NUCLEOTIDE SEQUENCE [LARGE SCALE GENOMIC DNA]</scope>
</reference>
<dbReference type="Proteomes" id="UP000287651">
    <property type="component" value="Unassembled WGS sequence"/>
</dbReference>
<protein>
    <submittedName>
        <fullName evidence="1">Uncharacterized protein</fullName>
    </submittedName>
</protein>
<gene>
    <name evidence="1" type="ORF">B296_00001082</name>
</gene>
<accession>A0A427AVM6</accession>
<evidence type="ECO:0000313" key="1">
    <source>
        <dbReference type="EMBL" id="RRT80283.1"/>
    </source>
</evidence>
<organism evidence="1 2">
    <name type="scientific">Ensete ventricosum</name>
    <name type="common">Abyssinian banana</name>
    <name type="synonym">Musa ensete</name>
    <dbReference type="NCBI Taxonomy" id="4639"/>
    <lineage>
        <taxon>Eukaryota</taxon>
        <taxon>Viridiplantae</taxon>
        <taxon>Streptophyta</taxon>
        <taxon>Embryophyta</taxon>
        <taxon>Tracheophyta</taxon>
        <taxon>Spermatophyta</taxon>
        <taxon>Magnoliopsida</taxon>
        <taxon>Liliopsida</taxon>
        <taxon>Zingiberales</taxon>
        <taxon>Musaceae</taxon>
        <taxon>Ensete</taxon>
    </lineage>
</organism>
<evidence type="ECO:0000313" key="2">
    <source>
        <dbReference type="Proteomes" id="UP000287651"/>
    </source>
</evidence>
<dbReference type="EMBL" id="AMZH03001186">
    <property type="protein sequence ID" value="RRT80283.1"/>
    <property type="molecule type" value="Genomic_DNA"/>
</dbReference>
<proteinExistence type="predicted"/>
<sequence length="138" mass="14813">MRLNYVELLYAFVAAISSEGSAAYRRGAATYELASCIGGQPPARVVAHDQASCRGGRVAARLRQGSSTGATTNIGNACGHNTREQLPTGRSALACKSGACGQRWLSEKVSPARMSYRSRIMTTTRGQRRLPVATTHRR</sequence>